<evidence type="ECO:0000313" key="2">
    <source>
        <dbReference type="Proteomes" id="UP000694892"/>
    </source>
</evidence>
<name>A0A974HN33_XENLA</name>
<organism evidence="1 2">
    <name type="scientific">Xenopus laevis</name>
    <name type="common">African clawed frog</name>
    <dbReference type="NCBI Taxonomy" id="8355"/>
    <lineage>
        <taxon>Eukaryota</taxon>
        <taxon>Metazoa</taxon>
        <taxon>Chordata</taxon>
        <taxon>Craniata</taxon>
        <taxon>Vertebrata</taxon>
        <taxon>Euteleostomi</taxon>
        <taxon>Amphibia</taxon>
        <taxon>Batrachia</taxon>
        <taxon>Anura</taxon>
        <taxon>Pipoidea</taxon>
        <taxon>Pipidae</taxon>
        <taxon>Xenopodinae</taxon>
        <taxon>Xenopus</taxon>
        <taxon>Xenopus</taxon>
    </lineage>
</organism>
<reference evidence="2" key="1">
    <citation type="journal article" date="2016" name="Nature">
        <title>Genome evolution in the allotetraploid frog Xenopus laevis.</title>
        <authorList>
            <person name="Session A.M."/>
            <person name="Uno Y."/>
            <person name="Kwon T."/>
            <person name="Chapman J.A."/>
            <person name="Toyoda A."/>
            <person name="Takahashi S."/>
            <person name="Fukui A."/>
            <person name="Hikosaka A."/>
            <person name="Suzuki A."/>
            <person name="Kondo M."/>
            <person name="van Heeringen S.J."/>
            <person name="Quigley I."/>
            <person name="Heinz S."/>
            <person name="Ogino H."/>
            <person name="Ochi H."/>
            <person name="Hellsten U."/>
            <person name="Lyons J.B."/>
            <person name="Simakov O."/>
            <person name="Putnam N."/>
            <person name="Stites J."/>
            <person name="Kuroki Y."/>
            <person name="Tanaka T."/>
            <person name="Michiue T."/>
            <person name="Watanabe M."/>
            <person name="Bogdanovic O."/>
            <person name="Lister R."/>
            <person name="Georgiou G."/>
            <person name="Paranjpe S.S."/>
            <person name="van Kruijsbergen I."/>
            <person name="Shu S."/>
            <person name="Carlson J."/>
            <person name="Kinoshita T."/>
            <person name="Ohta Y."/>
            <person name="Mawaribuchi S."/>
            <person name="Jenkins J."/>
            <person name="Grimwood J."/>
            <person name="Schmutz J."/>
            <person name="Mitros T."/>
            <person name="Mozaffari S.V."/>
            <person name="Suzuki Y."/>
            <person name="Haramoto Y."/>
            <person name="Yamamoto T.S."/>
            <person name="Takagi C."/>
            <person name="Heald R."/>
            <person name="Miller K."/>
            <person name="Haudenschild C."/>
            <person name="Kitzman J."/>
            <person name="Nakayama T."/>
            <person name="Izutsu Y."/>
            <person name="Robert J."/>
            <person name="Fortriede J."/>
            <person name="Burns K."/>
            <person name="Lotay V."/>
            <person name="Karimi K."/>
            <person name="Yasuoka Y."/>
            <person name="Dichmann D.S."/>
            <person name="Flajnik M.F."/>
            <person name="Houston D.W."/>
            <person name="Shendure J."/>
            <person name="DuPasquier L."/>
            <person name="Vize P.D."/>
            <person name="Zorn A.M."/>
            <person name="Ito M."/>
            <person name="Marcotte E.M."/>
            <person name="Wallingford J.B."/>
            <person name="Ito Y."/>
            <person name="Asashima M."/>
            <person name="Ueno N."/>
            <person name="Matsuda Y."/>
            <person name="Veenstra G.J."/>
            <person name="Fujiyama A."/>
            <person name="Harland R.M."/>
            <person name="Taira M."/>
            <person name="Rokhsar D.S."/>
        </authorList>
    </citation>
    <scope>NUCLEOTIDE SEQUENCE [LARGE SCALE GENOMIC DNA]</scope>
    <source>
        <strain evidence="2">J</strain>
    </source>
</reference>
<evidence type="ECO:0000313" key="1">
    <source>
        <dbReference type="EMBL" id="OCT83930.1"/>
    </source>
</evidence>
<proteinExistence type="predicted"/>
<sequence length="93" mass="10613">MRVHGAPLSSINLDAQTPIPGNFLFSLQLQVKRGYWLWLSSCYYLHTTNKGWTEPSEYNVCLAPLLLVCICPFDYNVGLSNCPKFTRSERGRD</sequence>
<protein>
    <submittedName>
        <fullName evidence="1">Uncharacterized protein</fullName>
    </submittedName>
</protein>
<dbReference type="EMBL" id="CM004472">
    <property type="protein sequence ID" value="OCT83930.1"/>
    <property type="molecule type" value="Genomic_DNA"/>
</dbReference>
<dbReference type="AlphaFoldDB" id="A0A974HN33"/>
<dbReference type="Proteomes" id="UP000694892">
    <property type="component" value="Chromosome 4L"/>
</dbReference>
<gene>
    <name evidence="1" type="ORF">XELAEV_18022069mg</name>
</gene>
<accession>A0A974HN33</accession>